<name>A0A7D5L023_9EURY</name>
<dbReference type="PANTHER" id="PTHR16128:SF5">
    <property type="entry name" value="FAD_NAD(P)-BINDING OXIDOREDUCTASE FAMILY PROTEIN"/>
    <property type="match status" value="1"/>
</dbReference>
<accession>A0A7D5L023</accession>
<organism evidence="2 3">
    <name type="scientific">Natrinema halophilum</name>
    <dbReference type="NCBI Taxonomy" id="1699371"/>
    <lineage>
        <taxon>Archaea</taxon>
        <taxon>Methanobacteriati</taxon>
        <taxon>Methanobacteriota</taxon>
        <taxon>Stenosarchaea group</taxon>
        <taxon>Halobacteria</taxon>
        <taxon>Halobacteriales</taxon>
        <taxon>Natrialbaceae</taxon>
        <taxon>Natrinema</taxon>
    </lineage>
</organism>
<protein>
    <submittedName>
        <fullName evidence="2">NAD(P)-binding protein</fullName>
    </submittedName>
</protein>
<keyword evidence="3" id="KW-1185">Reference proteome</keyword>
<dbReference type="RefSeq" id="WP_179263452.1">
    <property type="nucleotide sequence ID" value="NZ_CP058601.1"/>
</dbReference>
<dbReference type="PANTHER" id="PTHR16128">
    <property type="entry name" value="FAD/NAD(P)-BINDING OXIDOREDUCTASE FAMILY PROTEIN"/>
    <property type="match status" value="1"/>
</dbReference>
<dbReference type="SUPFAM" id="SSF51905">
    <property type="entry name" value="FAD/NAD(P)-binding domain"/>
    <property type="match status" value="1"/>
</dbReference>
<dbReference type="AlphaFoldDB" id="A0A7D5L023"/>
<feature type="domain" description="Amine oxidase" evidence="1">
    <location>
        <begin position="99"/>
        <end position="343"/>
    </location>
</feature>
<dbReference type="Pfam" id="PF13450">
    <property type="entry name" value="NAD_binding_8"/>
    <property type="match status" value="1"/>
</dbReference>
<evidence type="ECO:0000313" key="2">
    <source>
        <dbReference type="EMBL" id="QLG50700.1"/>
    </source>
</evidence>
<dbReference type="Pfam" id="PF01593">
    <property type="entry name" value="Amino_oxidase"/>
    <property type="match status" value="1"/>
</dbReference>
<gene>
    <name evidence="2" type="ORF">HYG82_18590</name>
</gene>
<reference evidence="2 3" key="1">
    <citation type="submission" date="2020-07" db="EMBL/GenBank/DDBJ databases">
        <authorList>
            <person name="Cui H."/>
        </authorList>
    </citation>
    <scope>NUCLEOTIDE SEQUENCE [LARGE SCALE GENOMIC DNA]</scope>
    <source>
        <strain evidence="2 3">YPL8</strain>
    </source>
</reference>
<sequence length="350" mass="39460">MIRIGIVGAGAAATAATYALEDAADGVDSTILEKSRGLCGRAATRRHEDVVYDYGANYVKSDDERVNELLTETIDTDGLVDVTDPVWTFDSRGEISKGEGRDDHKWTYRRGLTQIAKRLVARTDATVHRETRVSTLFRDAETETWRLEDDGGRSWGPFDVLLLNPPAPQTAELLRSADWNAPVRDSLAAAAERVPYRSVWTGIFHYPFELERPYYALVNTDKDHEVGWIGREECKPGHVPDGESLLVVQANHEWSVDRADEPPEATLERLADLTADLLDDDRLRDPGWTDYQDWRYALPDDRLDREPLQRAERDGLYCLGDWVVGEGRIHAALRNGLDVGRRVADTDTER</sequence>
<dbReference type="KEGG" id="haly:HYG82_18590"/>
<proteinExistence type="predicted"/>
<dbReference type="Gene3D" id="3.50.50.60">
    <property type="entry name" value="FAD/NAD(P)-binding domain"/>
    <property type="match status" value="1"/>
</dbReference>
<dbReference type="OrthoDB" id="203052at2157"/>
<dbReference type="Proteomes" id="UP000509241">
    <property type="component" value="Chromosome"/>
</dbReference>
<evidence type="ECO:0000259" key="1">
    <source>
        <dbReference type="Pfam" id="PF01593"/>
    </source>
</evidence>
<evidence type="ECO:0000313" key="3">
    <source>
        <dbReference type="Proteomes" id="UP000509241"/>
    </source>
</evidence>
<dbReference type="Gene3D" id="3.90.660.10">
    <property type="match status" value="1"/>
</dbReference>
<dbReference type="EMBL" id="CP058601">
    <property type="protein sequence ID" value="QLG50700.1"/>
    <property type="molecule type" value="Genomic_DNA"/>
</dbReference>
<dbReference type="GO" id="GO:0016491">
    <property type="term" value="F:oxidoreductase activity"/>
    <property type="evidence" value="ECO:0007669"/>
    <property type="project" value="InterPro"/>
</dbReference>
<dbReference type="InterPro" id="IPR036188">
    <property type="entry name" value="FAD/NAD-bd_sf"/>
</dbReference>
<dbReference type="InterPro" id="IPR002937">
    <property type="entry name" value="Amino_oxidase"/>
</dbReference>
<dbReference type="GeneID" id="56035343"/>